<dbReference type="InterPro" id="IPR029058">
    <property type="entry name" value="AB_hydrolase_fold"/>
</dbReference>
<gene>
    <name evidence="1" type="ORF">E3E15_06190</name>
</gene>
<proteinExistence type="predicted"/>
<protein>
    <submittedName>
        <fullName evidence="1">Uncharacterized protein</fullName>
    </submittedName>
</protein>
<organism evidence="1 2">
    <name type="scientific">Allofrancisella frigidaquae</name>
    <dbReference type="NCBI Taxonomy" id="1085644"/>
    <lineage>
        <taxon>Bacteria</taxon>
        <taxon>Pseudomonadati</taxon>
        <taxon>Pseudomonadota</taxon>
        <taxon>Gammaproteobacteria</taxon>
        <taxon>Thiotrichales</taxon>
        <taxon>Francisellaceae</taxon>
        <taxon>Allofrancisella</taxon>
    </lineage>
</organism>
<dbReference type="RefSeq" id="WP_172107003.1">
    <property type="nucleotide sequence ID" value="NZ_CP038017.1"/>
</dbReference>
<dbReference type="SUPFAM" id="SSF53474">
    <property type="entry name" value="alpha/beta-Hydrolases"/>
    <property type="match status" value="1"/>
</dbReference>
<dbReference type="Proteomes" id="UP000503320">
    <property type="component" value="Chromosome"/>
</dbReference>
<evidence type="ECO:0000313" key="1">
    <source>
        <dbReference type="EMBL" id="QIV94955.1"/>
    </source>
</evidence>
<reference evidence="1 2" key="1">
    <citation type="submission" date="2019-03" db="EMBL/GenBank/DDBJ databases">
        <title>Complete Genome Sequence of Allofrancisella frigidaquae Strain SYSU 10HL1970 Isolated from Water-Cooling Systems in China.</title>
        <authorList>
            <person name="Ohrman C."/>
            <person name="Uneklint I."/>
            <person name="Sjodin A."/>
        </authorList>
    </citation>
    <scope>NUCLEOTIDE SEQUENCE [LARGE SCALE GENOMIC DNA]</scope>
    <source>
        <strain evidence="1 2">SYSU 10HL1970</strain>
    </source>
</reference>
<sequence>MKKVLYLFFRGTGDPNSVIKVRKEYCRNNPEAKEMPKDCGVPIYDSWHNESQLNVDLSPMVVINSIDIPGAATTGTSLKKIYDGLFCNIEEEASNVFEAFSFPKSGTAHYNYQNYDYVITAGFSRGAIVAMYCATMLSKRGIKASCIMMDPVPGNAKDHYFSEVKKANDFFKTGKVDFVVSLLNREAAYPLPKSFLKEPVAYAINSCLNPFYKRVCFELPSTTIYDQAITIDIRHSCKHSEIIARHYFLYIVVKYALGQNFDTKKYKKYFVPNLTVNDCLVEGFNLNKTPQPGFFNYICTQQPRHIRNLKSGKYMENIPPYLARFSPEIYEEGHYNPINKNRSATPTFKYEEYHYNPINKDRSATPTFASSRSPLNTWDSRLDYSNELRKKALQDKNTYDCEQILMDENVCFDRSTKKMSFQQFMVNSQVEVKPRETGNKISKRQVNQSIIKPKAAVFQDKKPSVATPRSMTPWES</sequence>
<name>A0A6M3HUM5_9GAMM</name>
<evidence type="ECO:0000313" key="2">
    <source>
        <dbReference type="Proteomes" id="UP000503320"/>
    </source>
</evidence>
<dbReference type="EMBL" id="CP038017">
    <property type="protein sequence ID" value="QIV94955.1"/>
    <property type="molecule type" value="Genomic_DNA"/>
</dbReference>
<dbReference type="AlphaFoldDB" id="A0A6M3HUM5"/>
<keyword evidence="2" id="KW-1185">Reference proteome</keyword>
<dbReference type="KEGG" id="afri:E3E15_06190"/>
<accession>A0A6M3HUM5</accession>